<dbReference type="InterPro" id="IPR043168">
    <property type="entry name" value="DegV_C"/>
</dbReference>
<dbReference type="PROSITE" id="PS51482">
    <property type="entry name" value="DEGV"/>
    <property type="match status" value="1"/>
</dbReference>
<accession>A0A1M5WHQ1</accession>
<dbReference type="PANTHER" id="PTHR33434">
    <property type="entry name" value="DEGV DOMAIN-CONTAINING PROTEIN DR_1986-RELATED"/>
    <property type="match status" value="1"/>
</dbReference>
<gene>
    <name evidence="2" type="ORF">SAMN02745180_01245</name>
</gene>
<dbReference type="STRING" id="1123281.SAMN02745180_01245"/>
<dbReference type="InterPro" id="IPR050270">
    <property type="entry name" value="DegV_domain_contain"/>
</dbReference>
<dbReference type="InterPro" id="IPR003797">
    <property type="entry name" value="DegV"/>
</dbReference>
<dbReference type="EMBL" id="FQXR01000005">
    <property type="protein sequence ID" value="SHH87059.1"/>
    <property type="molecule type" value="Genomic_DNA"/>
</dbReference>
<dbReference type="Gene3D" id="3.30.1180.10">
    <property type="match status" value="1"/>
</dbReference>
<evidence type="ECO:0000256" key="1">
    <source>
        <dbReference type="ARBA" id="ARBA00023121"/>
    </source>
</evidence>
<dbReference type="AlphaFoldDB" id="A0A1M5WHQ1"/>
<dbReference type="Gene3D" id="3.40.50.10440">
    <property type="entry name" value="Dihydroxyacetone kinase, domain 1"/>
    <property type="match status" value="1"/>
</dbReference>
<dbReference type="OrthoDB" id="2138472at2"/>
<sequence length="277" mass="30966">MGCRIVADSSCDLSDELKEKMDIGLVPLKIDTENRSFIDDENLDIHELLTAMKDSEHGVKTSCPSPNDFLKEYEKSDNTFVVTLSSKLSGTYNSAVLAKNIMSEDNDKFIHVFDSKSASIGETLVSMKIFELIQKQYDKFDIVTKVEQYIDEMKTFFVLDNLDNLIKGGRLTKIAAHIASFLSIKPILGSDGDGDIKLYDKARGSKKVFRRFVEVVGEEGSDFENKVLGIAHCNAPEVAYELKEQFQEKYHFKDIIVVETAGLSTVYANDGGIVIAF</sequence>
<dbReference type="GO" id="GO:0008289">
    <property type="term" value="F:lipid binding"/>
    <property type="evidence" value="ECO:0007669"/>
    <property type="project" value="UniProtKB-KW"/>
</dbReference>
<organism evidence="2 3">
    <name type="scientific">Sporanaerobacter acetigenes DSM 13106</name>
    <dbReference type="NCBI Taxonomy" id="1123281"/>
    <lineage>
        <taxon>Bacteria</taxon>
        <taxon>Bacillati</taxon>
        <taxon>Bacillota</taxon>
        <taxon>Tissierellia</taxon>
        <taxon>Tissierellales</taxon>
        <taxon>Sporanaerobacteraceae</taxon>
        <taxon>Sporanaerobacter</taxon>
    </lineage>
</organism>
<dbReference type="Pfam" id="PF02645">
    <property type="entry name" value="DegV"/>
    <property type="match status" value="1"/>
</dbReference>
<dbReference type="NCBIfam" id="TIGR00762">
    <property type="entry name" value="DegV"/>
    <property type="match status" value="1"/>
</dbReference>
<reference evidence="2 3" key="1">
    <citation type="submission" date="2016-11" db="EMBL/GenBank/DDBJ databases">
        <authorList>
            <person name="Jaros S."/>
            <person name="Januszkiewicz K."/>
            <person name="Wedrychowicz H."/>
        </authorList>
    </citation>
    <scope>NUCLEOTIDE SEQUENCE [LARGE SCALE GENOMIC DNA]</scope>
    <source>
        <strain evidence="2 3">DSM 13106</strain>
    </source>
</reference>
<dbReference type="RefSeq" id="WP_072743931.1">
    <property type="nucleotide sequence ID" value="NZ_FQXR01000005.1"/>
</dbReference>
<dbReference type="PANTHER" id="PTHR33434:SF2">
    <property type="entry name" value="FATTY ACID-BINDING PROTEIN TM_1468"/>
    <property type="match status" value="1"/>
</dbReference>
<name>A0A1M5WHQ1_9FIRM</name>
<dbReference type="SUPFAM" id="SSF82549">
    <property type="entry name" value="DAK1/DegV-like"/>
    <property type="match status" value="1"/>
</dbReference>
<keyword evidence="1" id="KW-0446">Lipid-binding</keyword>
<proteinExistence type="predicted"/>
<keyword evidence="3" id="KW-1185">Reference proteome</keyword>
<dbReference type="Proteomes" id="UP000184389">
    <property type="component" value="Unassembled WGS sequence"/>
</dbReference>
<protein>
    <submittedName>
        <fullName evidence="2">EDD domain protein, DegV family</fullName>
    </submittedName>
</protein>
<evidence type="ECO:0000313" key="2">
    <source>
        <dbReference type="EMBL" id="SHH87059.1"/>
    </source>
</evidence>
<evidence type="ECO:0000313" key="3">
    <source>
        <dbReference type="Proteomes" id="UP000184389"/>
    </source>
</evidence>
<dbReference type="Gene3D" id="2.20.28.50">
    <property type="entry name" value="degv family protein"/>
    <property type="match status" value="1"/>
</dbReference>